<name>A0ABR1AWW6_POLSC</name>
<organism evidence="2 3">
    <name type="scientific">Polyplax serrata</name>
    <name type="common">Common mouse louse</name>
    <dbReference type="NCBI Taxonomy" id="468196"/>
    <lineage>
        <taxon>Eukaryota</taxon>
        <taxon>Metazoa</taxon>
        <taxon>Ecdysozoa</taxon>
        <taxon>Arthropoda</taxon>
        <taxon>Hexapoda</taxon>
        <taxon>Insecta</taxon>
        <taxon>Pterygota</taxon>
        <taxon>Neoptera</taxon>
        <taxon>Paraneoptera</taxon>
        <taxon>Psocodea</taxon>
        <taxon>Troctomorpha</taxon>
        <taxon>Phthiraptera</taxon>
        <taxon>Anoplura</taxon>
        <taxon>Polyplacidae</taxon>
        <taxon>Polyplax</taxon>
    </lineage>
</organism>
<evidence type="ECO:0000256" key="1">
    <source>
        <dbReference type="SAM" id="MobiDB-lite"/>
    </source>
</evidence>
<sequence>MSASCISFGGKRSKLGDECSQNKTNRSAAVLCFQLHTLEPENLVTSRRRRTNGNRIGASDGPTSIPISDLRSHLSKENDANTKRGCSTKKYGPTGAGALPDSPPSSSLDGQDE</sequence>
<dbReference type="Proteomes" id="UP001359485">
    <property type="component" value="Unassembled WGS sequence"/>
</dbReference>
<dbReference type="EMBL" id="JAWJWF010000008">
    <property type="protein sequence ID" value="KAK6630287.1"/>
    <property type="molecule type" value="Genomic_DNA"/>
</dbReference>
<feature type="region of interest" description="Disordered" evidence="1">
    <location>
        <begin position="1"/>
        <end position="20"/>
    </location>
</feature>
<reference evidence="2 3" key="1">
    <citation type="submission" date="2023-09" db="EMBL/GenBank/DDBJ databases">
        <title>Genomes of two closely related lineages of the louse Polyplax serrata with different host specificities.</title>
        <authorList>
            <person name="Martinu J."/>
            <person name="Tarabai H."/>
            <person name="Stefka J."/>
            <person name="Hypsa V."/>
        </authorList>
    </citation>
    <scope>NUCLEOTIDE SEQUENCE [LARGE SCALE GENOMIC DNA]</scope>
    <source>
        <strain evidence="2">98ZLc_SE</strain>
    </source>
</reference>
<comment type="caution">
    <text evidence="2">The sequence shown here is derived from an EMBL/GenBank/DDBJ whole genome shotgun (WGS) entry which is preliminary data.</text>
</comment>
<feature type="compositionally biased region" description="Basic and acidic residues" evidence="1">
    <location>
        <begin position="70"/>
        <end position="82"/>
    </location>
</feature>
<accession>A0ABR1AWW6</accession>
<gene>
    <name evidence="2" type="ORF">RUM44_004954</name>
</gene>
<feature type="region of interest" description="Disordered" evidence="1">
    <location>
        <begin position="44"/>
        <end position="113"/>
    </location>
</feature>
<evidence type="ECO:0000313" key="3">
    <source>
        <dbReference type="Proteomes" id="UP001359485"/>
    </source>
</evidence>
<protein>
    <submittedName>
        <fullName evidence="2">Uncharacterized protein</fullName>
    </submittedName>
</protein>
<feature type="compositionally biased region" description="Low complexity" evidence="1">
    <location>
        <begin position="96"/>
        <end position="113"/>
    </location>
</feature>
<keyword evidence="3" id="KW-1185">Reference proteome</keyword>
<evidence type="ECO:0000313" key="2">
    <source>
        <dbReference type="EMBL" id="KAK6630287.1"/>
    </source>
</evidence>
<proteinExistence type="predicted"/>